<name>A0A2R5FJT9_NOSCO</name>
<dbReference type="Proteomes" id="UP000245124">
    <property type="component" value="Unassembled WGS sequence"/>
</dbReference>
<dbReference type="EMBL" id="BDUD01000001">
    <property type="protein sequence ID" value="GBG18555.1"/>
    <property type="molecule type" value="Genomic_DNA"/>
</dbReference>
<evidence type="ECO:0000313" key="1">
    <source>
        <dbReference type="EMBL" id="GBG18555.1"/>
    </source>
</evidence>
<dbReference type="Gene3D" id="3.40.50.1000">
    <property type="entry name" value="HAD superfamily/HAD-like"/>
    <property type="match status" value="1"/>
</dbReference>
<reference evidence="1 2" key="1">
    <citation type="submission" date="2017-06" db="EMBL/GenBank/DDBJ databases">
        <title>Genome sequencing of cyanobaciteial culture collection at National Institute for Environmental Studies (NIES).</title>
        <authorList>
            <person name="Hirose Y."/>
            <person name="Shimura Y."/>
            <person name="Fujisawa T."/>
            <person name="Nakamura Y."/>
            <person name="Kawachi M."/>
        </authorList>
    </citation>
    <scope>NUCLEOTIDE SEQUENCE [LARGE SCALE GENOMIC DNA]</scope>
    <source>
        <strain evidence="1 2">NIES-4072</strain>
    </source>
</reference>
<dbReference type="InterPro" id="IPR036412">
    <property type="entry name" value="HAD-like_sf"/>
</dbReference>
<evidence type="ECO:0000313" key="2">
    <source>
        <dbReference type="Proteomes" id="UP000245124"/>
    </source>
</evidence>
<keyword evidence="2" id="KW-1185">Reference proteome</keyword>
<evidence type="ECO:0008006" key="3">
    <source>
        <dbReference type="Google" id="ProtNLM"/>
    </source>
</evidence>
<comment type="caution">
    <text evidence="1">The sequence shown here is derived from an EMBL/GenBank/DDBJ whole genome shotgun (WGS) entry which is preliminary data.</text>
</comment>
<dbReference type="RefSeq" id="WP_109008547.1">
    <property type="nucleotide sequence ID" value="NZ_BDUD01000001.1"/>
</dbReference>
<protein>
    <recommendedName>
        <fullName evidence="3">HAD family hydrolase</fullName>
    </recommendedName>
</protein>
<proteinExistence type="predicted"/>
<gene>
    <name evidence="1" type="ORF">NIES4072_22200</name>
</gene>
<sequence>MLTIVWDVDDVLNNLMLMWWEQSWLVSHPTCTIKYTEFNQNPPHLILGIQKEDYLNSLDDYRLSGGISQLKPEPEVLEWFKKSGSYFRHIALTATPIKTASLMANWVIKYFGKWIRCFAFVPSYRVGDLIPEYDQDKESFLTWWKQGQIMIDDNPNHIQAAQKLGMKTFLMPQPWNNSTMTRTEILDSLTNLGRD</sequence>
<dbReference type="InterPro" id="IPR023214">
    <property type="entry name" value="HAD_sf"/>
</dbReference>
<dbReference type="AlphaFoldDB" id="A0A2R5FJT9"/>
<organism evidence="1 2">
    <name type="scientific">Nostoc commune NIES-4072</name>
    <dbReference type="NCBI Taxonomy" id="2005467"/>
    <lineage>
        <taxon>Bacteria</taxon>
        <taxon>Bacillati</taxon>
        <taxon>Cyanobacteriota</taxon>
        <taxon>Cyanophyceae</taxon>
        <taxon>Nostocales</taxon>
        <taxon>Nostocaceae</taxon>
        <taxon>Nostoc</taxon>
    </lineage>
</organism>
<dbReference type="SUPFAM" id="SSF56784">
    <property type="entry name" value="HAD-like"/>
    <property type="match status" value="1"/>
</dbReference>
<dbReference type="OrthoDB" id="3078318at2"/>
<accession>A0A2R5FJT9</accession>